<keyword evidence="3" id="KW-1185">Reference proteome</keyword>
<organism evidence="2 3">
    <name type="scientific">Polyrhizophydium stewartii</name>
    <dbReference type="NCBI Taxonomy" id="2732419"/>
    <lineage>
        <taxon>Eukaryota</taxon>
        <taxon>Fungi</taxon>
        <taxon>Fungi incertae sedis</taxon>
        <taxon>Chytridiomycota</taxon>
        <taxon>Chytridiomycota incertae sedis</taxon>
        <taxon>Chytridiomycetes</taxon>
        <taxon>Rhizophydiales</taxon>
        <taxon>Rhizophydiales incertae sedis</taxon>
        <taxon>Polyrhizophydium</taxon>
    </lineage>
</organism>
<feature type="region of interest" description="Disordered" evidence="1">
    <location>
        <begin position="191"/>
        <end position="226"/>
    </location>
</feature>
<name>A0ABR4NL77_9FUNG</name>
<gene>
    <name evidence="2" type="ORF">HK105_200358</name>
</gene>
<protein>
    <submittedName>
        <fullName evidence="2">Uncharacterized protein</fullName>
    </submittedName>
</protein>
<evidence type="ECO:0000256" key="1">
    <source>
        <dbReference type="SAM" id="MobiDB-lite"/>
    </source>
</evidence>
<reference evidence="2 3" key="1">
    <citation type="submission" date="2023-09" db="EMBL/GenBank/DDBJ databases">
        <title>Pangenome analysis of Batrachochytrium dendrobatidis and related Chytrids.</title>
        <authorList>
            <person name="Yacoub M.N."/>
            <person name="Stajich J.E."/>
            <person name="James T.Y."/>
        </authorList>
    </citation>
    <scope>NUCLEOTIDE SEQUENCE [LARGE SCALE GENOMIC DNA]</scope>
    <source>
        <strain evidence="2 3">JEL0888</strain>
    </source>
</reference>
<dbReference type="Proteomes" id="UP001527925">
    <property type="component" value="Unassembled WGS sequence"/>
</dbReference>
<feature type="compositionally biased region" description="Pro residues" evidence="1">
    <location>
        <begin position="51"/>
        <end position="64"/>
    </location>
</feature>
<accession>A0ABR4NL77</accession>
<feature type="region of interest" description="Disordered" evidence="1">
    <location>
        <begin position="269"/>
        <end position="302"/>
    </location>
</feature>
<dbReference type="Gene3D" id="1.25.40.10">
    <property type="entry name" value="Tetratricopeptide repeat domain"/>
    <property type="match status" value="2"/>
</dbReference>
<evidence type="ECO:0000313" key="3">
    <source>
        <dbReference type="Proteomes" id="UP001527925"/>
    </source>
</evidence>
<dbReference type="InterPro" id="IPR011990">
    <property type="entry name" value="TPR-like_helical_dom_sf"/>
</dbReference>
<dbReference type="SUPFAM" id="SSF81901">
    <property type="entry name" value="HCP-like"/>
    <property type="match status" value="2"/>
</dbReference>
<feature type="compositionally biased region" description="Pro residues" evidence="1">
    <location>
        <begin position="208"/>
        <end position="217"/>
    </location>
</feature>
<feature type="region of interest" description="Disordered" evidence="1">
    <location>
        <begin position="45"/>
        <end position="72"/>
    </location>
</feature>
<comment type="caution">
    <text evidence="2">The sequence shown here is derived from an EMBL/GenBank/DDBJ whole genome shotgun (WGS) entry which is preliminary data.</text>
</comment>
<sequence length="552" mass="56651">MIGLRACRAWSASHSHLIGPRAAEAGVSAPTGTHWRVSFARSRAYWHGPQSSPPPPPSPSPPPQSAGRSSASALFGTPLGFRQVLAGHLLAAAGGTVSAHLMASDDISDEALLARWADGITAKHLQPGAALSAEPAATAAPSRDAAAAAAPACASSEARLLRIAQTDLPWPPPTPTPSARGVVPELASKAHRVSVRSAAAANQTDTQSPPPPSPPQHGTPAHIPTPARLAASPAEYAAAAADTWRESAVRVEAAEANLRGLLLVCGHEPASASTPAHTGPQARPQPHPPEPDASSDPKRRAAARQALAWFEAGASLGDASAAFNAAVLLDTMPERDAGPCAHARAMVLYRQAAHLSHAQAQYNLAVALLRDAAMHAGAMRPDARIAEARMWVAQAARGGVDEAAALKALLDALEAPSEPRSEPVVSAVDDAGDPLVAASPVGAVCAALDDPNATDAQLLAVCAAAADAGSFVAAFNAGVLLERRQQWEAACERYKRAAESPDAGLRADALFNLACIQLNHLGDRDAAREMLSRAEALGDTEAAAALESLARE</sequence>
<evidence type="ECO:0000313" key="2">
    <source>
        <dbReference type="EMBL" id="KAL2920285.1"/>
    </source>
</evidence>
<dbReference type="EMBL" id="JADGIZ020000001">
    <property type="protein sequence ID" value="KAL2920285.1"/>
    <property type="molecule type" value="Genomic_DNA"/>
</dbReference>
<proteinExistence type="predicted"/>